<dbReference type="Proteomes" id="UP000792457">
    <property type="component" value="Unassembled WGS sequence"/>
</dbReference>
<comment type="caution">
    <text evidence="1">The sequence shown here is derived from an EMBL/GenBank/DDBJ whole genome shotgun (WGS) entry which is preliminary data.</text>
</comment>
<gene>
    <name evidence="1" type="ORF">J437_LFUL010658</name>
</gene>
<protein>
    <submittedName>
        <fullName evidence="1">Uncharacterized protein</fullName>
    </submittedName>
</protein>
<evidence type="ECO:0000313" key="2">
    <source>
        <dbReference type="Proteomes" id="UP000792457"/>
    </source>
</evidence>
<reference evidence="1" key="2">
    <citation type="submission" date="2017-10" db="EMBL/GenBank/DDBJ databases">
        <title>Ladona fulva Genome sequencing and assembly.</title>
        <authorList>
            <person name="Murali S."/>
            <person name="Richards S."/>
            <person name="Bandaranaike D."/>
            <person name="Bellair M."/>
            <person name="Blankenburg K."/>
            <person name="Chao H."/>
            <person name="Dinh H."/>
            <person name="Doddapaneni H."/>
            <person name="Dugan-Rocha S."/>
            <person name="Elkadiri S."/>
            <person name="Gnanaolivu R."/>
            <person name="Hernandez B."/>
            <person name="Skinner E."/>
            <person name="Javaid M."/>
            <person name="Lee S."/>
            <person name="Li M."/>
            <person name="Ming W."/>
            <person name="Munidasa M."/>
            <person name="Muniz J."/>
            <person name="Nguyen L."/>
            <person name="Hughes D."/>
            <person name="Osuji N."/>
            <person name="Pu L.-L."/>
            <person name="Puazo M."/>
            <person name="Qu C."/>
            <person name="Quiroz J."/>
            <person name="Raj R."/>
            <person name="Weissenberger G."/>
            <person name="Xin Y."/>
            <person name="Zou X."/>
            <person name="Han Y."/>
            <person name="Worley K."/>
            <person name="Muzny D."/>
            <person name="Gibbs R."/>
        </authorList>
    </citation>
    <scope>NUCLEOTIDE SEQUENCE</scope>
    <source>
        <strain evidence="1">Sampled in the wild</strain>
    </source>
</reference>
<reference evidence="1" key="1">
    <citation type="submission" date="2013-04" db="EMBL/GenBank/DDBJ databases">
        <authorList>
            <person name="Qu J."/>
            <person name="Murali S.C."/>
            <person name="Bandaranaike D."/>
            <person name="Bellair M."/>
            <person name="Blankenburg K."/>
            <person name="Chao H."/>
            <person name="Dinh H."/>
            <person name="Doddapaneni H."/>
            <person name="Downs B."/>
            <person name="Dugan-Rocha S."/>
            <person name="Elkadiri S."/>
            <person name="Gnanaolivu R.D."/>
            <person name="Hernandez B."/>
            <person name="Javaid M."/>
            <person name="Jayaseelan J.C."/>
            <person name="Lee S."/>
            <person name="Li M."/>
            <person name="Ming W."/>
            <person name="Munidasa M."/>
            <person name="Muniz J."/>
            <person name="Nguyen L."/>
            <person name="Ongeri F."/>
            <person name="Osuji N."/>
            <person name="Pu L.-L."/>
            <person name="Puazo M."/>
            <person name="Qu C."/>
            <person name="Quiroz J."/>
            <person name="Raj R."/>
            <person name="Weissenberger G."/>
            <person name="Xin Y."/>
            <person name="Zou X."/>
            <person name="Han Y."/>
            <person name="Richards S."/>
            <person name="Worley K."/>
            <person name="Muzny D."/>
            <person name="Gibbs R."/>
        </authorList>
    </citation>
    <scope>NUCLEOTIDE SEQUENCE</scope>
    <source>
        <strain evidence="1">Sampled in the wild</strain>
    </source>
</reference>
<dbReference type="OrthoDB" id="6118231at2759"/>
<name>A0A8K0KAV9_LADFU</name>
<accession>A0A8K0KAV9</accession>
<dbReference type="AlphaFoldDB" id="A0A8K0KAV9"/>
<organism evidence="1 2">
    <name type="scientific">Ladona fulva</name>
    <name type="common">Scarce chaser dragonfly</name>
    <name type="synonym">Libellula fulva</name>
    <dbReference type="NCBI Taxonomy" id="123851"/>
    <lineage>
        <taxon>Eukaryota</taxon>
        <taxon>Metazoa</taxon>
        <taxon>Ecdysozoa</taxon>
        <taxon>Arthropoda</taxon>
        <taxon>Hexapoda</taxon>
        <taxon>Insecta</taxon>
        <taxon>Pterygota</taxon>
        <taxon>Palaeoptera</taxon>
        <taxon>Odonata</taxon>
        <taxon>Epiprocta</taxon>
        <taxon>Anisoptera</taxon>
        <taxon>Libelluloidea</taxon>
        <taxon>Libellulidae</taxon>
        <taxon>Ladona</taxon>
    </lineage>
</organism>
<keyword evidence="2" id="KW-1185">Reference proteome</keyword>
<evidence type="ECO:0000313" key="1">
    <source>
        <dbReference type="EMBL" id="KAG8230774.1"/>
    </source>
</evidence>
<sequence>MTLTQTPHIYIIPSQAKLRNVGLVQETMRSGMGKVEAVEGTDNLTQSKLDTNTTTVGWSNHEMARRCVQDPTHLMKALVGLGWEDSQLPSDPFASLLKQLRHQDRCLCAPLFSACVTKRDEIVTRALLCDPVLFEIEQISATTNLKNPETHKLIVQAYNDSALSYLQEGLEEVVDKPLAGCPSTSTTNDNLACVGNLLNSDHRVGVQMIAETLNIPKTIVHELVTNKLE</sequence>
<proteinExistence type="predicted"/>
<dbReference type="EMBL" id="KZ308511">
    <property type="protein sequence ID" value="KAG8230774.1"/>
    <property type="molecule type" value="Genomic_DNA"/>
</dbReference>